<feature type="domain" description="GtrA/DPMS transmembrane" evidence="7">
    <location>
        <begin position="5"/>
        <end position="119"/>
    </location>
</feature>
<dbReference type="InterPro" id="IPR007267">
    <property type="entry name" value="GtrA_DPMS_TM"/>
</dbReference>
<dbReference type="Pfam" id="PF04138">
    <property type="entry name" value="GtrA_DPMS_TM"/>
    <property type="match status" value="1"/>
</dbReference>
<dbReference type="AlphaFoldDB" id="A0A323UAK2"/>
<feature type="transmembrane region" description="Helical" evidence="6">
    <location>
        <begin position="6"/>
        <end position="25"/>
    </location>
</feature>
<name>A0A323UAK2_RHOPL</name>
<proteinExistence type="inferred from homology"/>
<dbReference type="InterPro" id="IPR051401">
    <property type="entry name" value="GtrA_CellWall_Glycosyl"/>
</dbReference>
<feature type="transmembrane region" description="Helical" evidence="6">
    <location>
        <begin position="97"/>
        <end position="118"/>
    </location>
</feature>
<evidence type="ECO:0000259" key="7">
    <source>
        <dbReference type="Pfam" id="PF04138"/>
    </source>
</evidence>
<feature type="transmembrane region" description="Helical" evidence="6">
    <location>
        <begin position="32"/>
        <end position="54"/>
    </location>
</feature>
<evidence type="ECO:0000256" key="1">
    <source>
        <dbReference type="ARBA" id="ARBA00004141"/>
    </source>
</evidence>
<comment type="subcellular location">
    <subcellularLocation>
        <location evidence="1">Membrane</location>
        <topology evidence="1">Multi-pass membrane protein</topology>
    </subcellularLocation>
</comment>
<keyword evidence="5 6" id="KW-0472">Membrane</keyword>
<dbReference type="GO" id="GO:0005886">
    <property type="term" value="C:plasma membrane"/>
    <property type="evidence" value="ECO:0007669"/>
    <property type="project" value="TreeGrafter"/>
</dbReference>
<evidence type="ECO:0000256" key="5">
    <source>
        <dbReference type="ARBA" id="ARBA00023136"/>
    </source>
</evidence>
<dbReference type="RefSeq" id="WP_110788756.1">
    <property type="nucleotide sequence ID" value="NZ_QKQS01000038.1"/>
</dbReference>
<dbReference type="GO" id="GO:0000271">
    <property type="term" value="P:polysaccharide biosynthetic process"/>
    <property type="evidence" value="ECO:0007669"/>
    <property type="project" value="InterPro"/>
</dbReference>
<keyword evidence="3 6" id="KW-0812">Transmembrane</keyword>
<protein>
    <recommendedName>
        <fullName evidence="7">GtrA/DPMS transmembrane domain-containing protein</fullName>
    </recommendedName>
</protein>
<dbReference type="PANTHER" id="PTHR38459">
    <property type="entry name" value="PROPHAGE BACTOPRENOL-LINKED GLUCOSE TRANSLOCASE HOMOLOG"/>
    <property type="match status" value="1"/>
</dbReference>
<dbReference type="Proteomes" id="UP000248134">
    <property type="component" value="Unassembled WGS sequence"/>
</dbReference>
<accession>A0A323UAK2</accession>
<reference evidence="8 9" key="1">
    <citation type="submission" date="2018-06" db="EMBL/GenBank/DDBJ databases">
        <title>Draft Whole-Genome Sequence of the purple photosynthetic bacterium Rhodospeudomonas palustris XCP.</title>
        <authorList>
            <person name="Rayyan A."/>
            <person name="Meyer T.E."/>
            <person name="Kyndt J.A."/>
        </authorList>
    </citation>
    <scope>NUCLEOTIDE SEQUENCE [LARGE SCALE GENOMIC DNA]</scope>
    <source>
        <strain evidence="8 9">XCP</strain>
    </source>
</reference>
<comment type="caution">
    <text evidence="8">The sequence shown here is derived from an EMBL/GenBank/DDBJ whole genome shotgun (WGS) entry which is preliminary data.</text>
</comment>
<organism evidence="8 9">
    <name type="scientific">Rhodopseudomonas palustris</name>
    <dbReference type="NCBI Taxonomy" id="1076"/>
    <lineage>
        <taxon>Bacteria</taxon>
        <taxon>Pseudomonadati</taxon>
        <taxon>Pseudomonadota</taxon>
        <taxon>Alphaproteobacteria</taxon>
        <taxon>Hyphomicrobiales</taxon>
        <taxon>Nitrobacteraceae</taxon>
        <taxon>Rhodopseudomonas</taxon>
    </lineage>
</organism>
<evidence type="ECO:0000256" key="6">
    <source>
        <dbReference type="SAM" id="Phobius"/>
    </source>
</evidence>
<evidence type="ECO:0000313" key="9">
    <source>
        <dbReference type="Proteomes" id="UP000248134"/>
    </source>
</evidence>
<comment type="similarity">
    <text evidence="2">Belongs to the GtrA family.</text>
</comment>
<sequence>MQLLRYGLAGIFNTAIGISVIYVAMYALRLNYVYANIAGYAVGIGVAFLLNRTWTFQHSGAWLSSFIRWLLVVGTAYLFNLGVIVGMRQGFGMDPYLVQAAGIFTYTTISFLGGRYFAFATPARGV</sequence>
<gene>
    <name evidence="8" type="ORF">DNX69_25290</name>
</gene>
<evidence type="ECO:0000313" key="8">
    <source>
        <dbReference type="EMBL" id="PZA09411.1"/>
    </source>
</evidence>
<feature type="transmembrane region" description="Helical" evidence="6">
    <location>
        <begin position="66"/>
        <end position="85"/>
    </location>
</feature>
<keyword evidence="4 6" id="KW-1133">Transmembrane helix</keyword>
<dbReference type="PANTHER" id="PTHR38459:SF1">
    <property type="entry name" value="PROPHAGE BACTOPRENOL-LINKED GLUCOSE TRANSLOCASE HOMOLOG"/>
    <property type="match status" value="1"/>
</dbReference>
<evidence type="ECO:0000256" key="4">
    <source>
        <dbReference type="ARBA" id="ARBA00022989"/>
    </source>
</evidence>
<evidence type="ECO:0000256" key="3">
    <source>
        <dbReference type="ARBA" id="ARBA00022692"/>
    </source>
</evidence>
<evidence type="ECO:0000256" key="2">
    <source>
        <dbReference type="ARBA" id="ARBA00009399"/>
    </source>
</evidence>
<dbReference type="EMBL" id="QKQS01000038">
    <property type="protein sequence ID" value="PZA09411.1"/>
    <property type="molecule type" value="Genomic_DNA"/>
</dbReference>
<dbReference type="OrthoDB" id="6196188at2"/>